<gene>
    <name evidence="12" type="ORF">DFH94DRAFT_317916</name>
</gene>
<dbReference type="PROSITE" id="PS51762">
    <property type="entry name" value="GH16_2"/>
    <property type="match status" value="1"/>
</dbReference>
<evidence type="ECO:0000256" key="4">
    <source>
        <dbReference type="ARBA" id="ARBA00022968"/>
    </source>
</evidence>
<evidence type="ECO:0000256" key="1">
    <source>
        <dbReference type="ARBA" id="ARBA00004606"/>
    </source>
</evidence>
<protein>
    <submittedName>
        <fullName evidence="12">Beta-glucan synthesis-associated</fullName>
    </submittedName>
</protein>
<dbReference type="PANTHER" id="PTHR31361:SF1">
    <property type="entry name" value="BETA-GLUCAN SYNTHESIS-ASSOCIATED PROTEIN KRE6-RELATED"/>
    <property type="match status" value="1"/>
</dbReference>
<evidence type="ECO:0000256" key="9">
    <source>
        <dbReference type="SAM" id="MobiDB-lite"/>
    </source>
</evidence>
<dbReference type="GO" id="GO:0005886">
    <property type="term" value="C:plasma membrane"/>
    <property type="evidence" value="ECO:0007669"/>
    <property type="project" value="TreeGrafter"/>
</dbReference>
<feature type="region of interest" description="Disordered" evidence="9">
    <location>
        <begin position="1"/>
        <end position="139"/>
    </location>
</feature>
<name>A0A9P5TBG1_9AGAM</name>
<evidence type="ECO:0000256" key="10">
    <source>
        <dbReference type="SAM" id="Phobius"/>
    </source>
</evidence>
<evidence type="ECO:0000256" key="7">
    <source>
        <dbReference type="ARBA" id="ARBA00023180"/>
    </source>
</evidence>
<evidence type="ECO:0000256" key="5">
    <source>
        <dbReference type="ARBA" id="ARBA00022989"/>
    </source>
</evidence>
<evidence type="ECO:0000256" key="6">
    <source>
        <dbReference type="ARBA" id="ARBA00023136"/>
    </source>
</evidence>
<dbReference type="GO" id="GO:0005789">
    <property type="term" value="C:endoplasmic reticulum membrane"/>
    <property type="evidence" value="ECO:0007669"/>
    <property type="project" value="TreeGrafter"/>
</dbReference>
<dbReference type="Proteomes" id="UP000759537">
    <property type="component" value="Unassembled WGS sequence"/>
</dbReference>
<organism evidence="12 13">
    <name type="scientific">Russula ochroleuca</name>
    <dbReference type="NCBI Taxonomy" id="152965"/>
    <lineage>
        <taxon>Eukaryota</taxon>
        <taxon>Fungi</taxon>
        <taxon>Dikarya</taxon>
        <taxon>Basidiomycota</taxon>
        <taxon>Agaricomycotina</taxon>
        <taxon>Agaricomycetes</taxon>
        <taxon>Russulales</taxon>
        <taxon>Russulaceae</taxon>
        <taxon>Russula</taxon>
    </lineage>
</organism>
<proteinExistence type="inferred from homology"/>
<dbReference type="AlphaFoldDB" id="A0A9P5TBG1"/>
<feature type="compositionally biased region" description="Polar residues" evidence="9">
    <location>
        <begin position="21"/>
        <end position="36"/>
    </location>
</feature>
<evidence type="ECO:0000313" key="12">
    <source>
        <dbReference type="EMBL" id="KAF8483604.1"/>
    </source>
</evidence>
<dbReference type="Pfam" id="PF03935">
    <property type="entry name" value="SKN1_KRE6_Sbg1"/>
    <property type="match status" value="1"/>
</dbReference>
<keyword evidence="13" id="KW-1185">Reference proteome</keyword>
<feature type="compositionally biased region" description="Low complexity" evidence="9">
    <location>
        <begin position="67"/>
        <end position="104"/>
    </location>
</feature>
<comment type="subcellular location">
    <subcellularLocation>
        <location evidence="1">Membrane</location>
        <topology evidence="1">Single-pass type II membrane protein</topology>
    </subcellularLocation>
</comment>
<feature type="domain" description="GH16" evidence="11">
    <location>
        <begin position="307"/>
        <end position="683"/>
    </location>
</feature>
<evidence type="ECO:0000259" key="11">
    <source>
        <dbReference type="PROSITE" id="PS51762"/>
    </source>
</evidence>
<evidence type="ECO:0000256" key="3">
    <source>
        <dbReference type="ARBA" id="ARBA00022692"/>
    </source>
</evidence>
<dbReference type="OrthoDB" id="412647at2759"/>
<dbReference type="PANTHER" id="PTHR31361">
    <property type="entry name" value="BETA-GLUCAN SYNTHESIS-ASSOCIATED PROTEIN KRE6-RELATED"/>
    <property type="match status" value="1"/>
</dbReference>
<dbReference type="GO" id="GO:0031505">
    <property type="term" value="P:fungal-type cell wall organization"/>
    <property type="evidence" value="ECO:0007669"/>
    <property type="project" value="TreeGrafter"/>
</dbReference>
<dbReference type="InterPro" id="IPR013320">
    <property type="entry name" value="ConA-like_dom_sf"/>
</dbReference>
<feature type="compositionally biased region" description="Polar residues" evidence="9">
    <location>
        <begin position="1"/>
        <end position="11"/>
    </location>
</feature>
<sequence length="754" mass="81793">MLPSSQVNTNPFEIISRDPSRTVTPVPSPNGSSPALSQESPAPSQESPAPSQESPTTLSVDPPPSSFIPSPDQPSSSSSRPPSRSLSATIVSSPLNPNSLNPNSATAPYPFARPRRQSRGNAPVTRRIASEDSQALGSSTQRGSMVLWGLATADNQGILLPPPSFTADQRGSFLSTGSRDSMWTLSSDSKFPSATIRGGLVPYAWDPTADMDDVDEEDSLHALDSVDKPPSLLNPRSISNLGVLFLLVSCLLGLFIALPVVTYVQNSGHSLFLDESSGGNTIDVPQGAIHTRSLIDPDTPNSVKTRVGYDSQNYNLVFSDEFNVDGRSFNPGDDPFWEAADLWYLNTGDIEWYSSEQVYTANGSLHVRIDNVPTNGMSYRSGMLQSWNKFCFSGGYIEVSLTLPGPNEETRGYWPGVWTMGNLARPGYSATTDGMWPYSYDSCDVGTFPNQTDADGLGPLAALNSSASQAKYNNRLSYLTGQKTSACTCPGEDHPGPSNSKGRGAPEIDVLEAEHNKQGLGGVVSQSAQFAPFTHDYLYANDTAQEWEVFNTNISRPNTYRGSAVQQAVSGLTQLPSDIFEGSGQNFHTFGFEYFANPQARSEGFITWQMDDTPTIRMGAGAVGPDQGTDGSGVGQRLISEEPMSIVLNLGMSPNWQTIDLTTMTFPAEMLVDYVRVYQREGNTNIGCDPPDYPTANYINKHPEAYSNPQLLYWTQGAAGANYSFPKNQLVRHYISVRIAFLTQYLNEQFNNGC</sequence>
<dbReference type="SUPFAM" id="SSF49899">
    <property type="entry name" value="Concanavalin A-like lectins/glucanases"/>
    <property type="match status" value="1"/>
</dbReference>
<dbReference type="GO" id="GO:0015926">
    <property type="term" value="F:glucosidase activity"/>
    <property type="evidence" value="ECO:0007669"/>
    <property type="project" value="TreeGrafter"/>
</dbReference>
<keyword evidence="4" id="KW-0735">Signal-anchor</keyword>
<keyword evidence="8" id="KW-0961">Cell wall biogenesis/degradation</keyword>
<reference evidence="12" key="2">
    <citation type="journal article" date="2020" name="Nat. Commun.">
        <title>Large-scale genome sequencing of mycorrhizal fungi provides insights into the early evolution of symbiotic traits.</title>
        <authorList>
            <person name="Miyauchi S."/>
            <person name="Kiss E."/>
            <person name="Kuo A."/>
            <person name="Drula E."/>
            <person name="Kohler A."/>
            <person name="Sanchez-Garcia M."/>
            <person name="Morin E."/>
            <person name="Andreopoulos B."/>
            <person name="Barry K.W."/>
            <person name="Bonito G."/>
            <person name="Buee M."/>
            <person name="Carver A."/>
            <person name="Chen C."/>
            <person name="Cichocki N."/>
            <person name="Clum A."/>
            <person name="Culley D."/>
            <person name="Crous P.W."/>
            <person name="Fauchery L."/>
            <person name="Girlanda M."/>
            <person name="Hayes R.D."/>
            <person name="Keri Z."/>
            <person name="LaButti K."/>
            <person name="Lipzen A."/>
            <person name="Lombard V."/>
            <person name="Magnuson J."/>
            <person name="Maillard F."/>
            <person name="Murat C."/>
            <person name="Nolan M."/>
            <person name="Ohm R.A."/>
            <person name="Pangilinan J."/>
            <person name="Pereira M.F."/>
            <person name="Perotto S."/>
            <person name="Peter M."/>
            <person name="Pfister S."/>
            <person name="Riley R."/>
            <person name="Sitrit Y."/>
            <person name="Stielow J.B."/>
            <person name="Szollosi G."/>
            <person name="Zifcakova L."/>
            <person name="Stursova M."/>
            <person name="Spatafora J.W."/>
            <person name="Tedersoo L."/>
            <person name="Vaario L.M."/>
            <person name="Yamada A."/>
            <person name="Yan M."/>
            <person name="Wang P."/>
            <person name="Xu J."/>
            <person name="Bruns T."/>
            <person name="Baldrian P."/>
            <person name="Vilgalys R."/>
            <person name="Dunand C."/>
            <person name="Henrissat B."/>
            <person name="Grigoriev I.V."/>
            <person name="Hibbett D."/>
            <person name="Nagy L.G."/>
            <person name="Martin F.M."/>
        </authorList>
    </citation>
    <scope>NUCLEOTIDE SEQUENCE</scope>
    <source>
        <strain evidence="12">Prilba</strain>
    </source>
</reference>
<dbReference type="GO" id="GO:0006078">
    <property type="term" value="P:(1-&gt;6)-beta-D-glucan biosynthetic process"/>
    <property type="evidence" value="ECO:0007669"/>
    <property type="project" value="TreeGrafter"/>
</dbReference>
<dbReference type="Gene3D" id="2.60.120.200">
    <property type="match status" value="2"/>
</dbReference>
<dbReference type="InterPro" id="IPR000757">
    <property type="entry name" value="Beta-glucanase-like"/>
</dbReference>
<evidence type="ECO:0000256" key="2">
    <source>
        <dbReference type="ARBA" id="ARBA00010962"/>
    </source>
</evidence>
<evidence type="ECO:0000256" key="8">
    <source>
        <dbReference type="ARBA" id="ARBA00023316"/>
    </source>
</evidence>
<evidence type="ECO:0000313" key="13">
    <source>
        <dbReference type="Proteomes" id="UP000759537"/>
    </source>
</evidence>
<reference evidence="12" key="1">
    <citation type="submission" date="2019-10" db="EMBL/GenBank/DDBJ databases">
        <authorList>
            <consortium name="DOE Joint Genome Institute"/>
            <person name="Kuo A."/>
            <person name="Miyauchi S."/>
            <person name="Kiss E."/>
            <person name="Drula E."/>
            <person name="Kohler A."/>
            <person name="Sanchez-Garcia M."/>
            <person name="Andreopoulos B."/>
            <person name="Barry K.W."/>
            <person name="Bonito G."/>
            <person name="Buee M."/>
            <person name="Carver A."/>
            <person name="Chen C."/>
            <person name="Cichocki N."/>
            <person name="Clum A."/>
            <person name="Culley D."/>
            <person name="Crous P.W."/>
            <person name="Fauchery L."/>
            <person name="Girlanda M."/>
            <person name="Hayes R."/>
            <person name="Keri Z."/>
            <person name="LaButti K."/>
            <person name="Lipzen A."/>
            <person name="Lombard V."/>
            <person name="Magnuson J."/>
            <person name="Maillard F."/>
            <person name="Morin E."/>
            <person name="Murat C."/>
            <person name="Nolan M."/>
            <person name="Ohm R."/>
            <person name="Pangilinan J."/>
            <person name="Pereira M."/>
            <person name="Perotto S."/>
            <person name="Peter M."/>
            <person name="Riley R."/>
            <person name="Sitrit Y."/>
            <person name="Stielow B."/>
            <person name="Szollosi G."/>
            <person name="Zifcakova L."/>
            <person name="Stursova M."/>
            <person name="Spatafora J.W."/>
            <person name="Tedersoo L."/>
            <person name="Vaario L.-M."/>
            <person name="Yamada A."/>
            <person name="Yan M."/>
            <person name="Wang P."/>
            <person name="Xu J."/>
            <person name="Bruns T."/>
            <person name="Baldrian P."/>
            <person name="Vilgalys R."/>
            <person name="Henrissat B."/>
            <person name="Grigoriev I.V."/>
            <person name="Hibbett D."/>
            <person name="Nagy L.G."/>
            <person name="Martin F.M."/>
        </authorList>
    </citation>
    <scope>NUCLEOTIDE SEQUENCE</scope>
    <source>
        <strain evidence="12">Prilba</strain>
    </source>
</reference>
<keyword evidence="3 10" id="KW-0812">Transmembrane</keyword>
<comment type="caution">
    <text evidence="12">The sequence shown here is derived from an EMBL/GenBank/DDBJ whole genome shotgun (WGS) entry which is preliminary data.</text>
</comment>
<feature type="transmembrane region" description="Helical" evidence="10">
    <location>
        <begin position="241"/>
        <end position="264"/>
    </location>
</feature>
<feature type="compositionally biased region" description="Low complexity" evidence="9">
    <location>
        <begin position="37"/>
        <end position="55"/>
    </location>
</feature>
<accession>A0A9P5TBG1</accession>
<keyword evidence="6 10" id="KW-0472">Membrane</keyword>
<keyword evidence="5 10" id="KW-1133">Transmembrane helix</keyword>
<dbReference type="InterPro" id="IPR005629">
    <property type="entry name" value="Skn1/Kre6/Sbg1"/>
</dbReference>
<dbReference type="EMBL" id="WHVB01000004">
    <property type="protein sequence ID" value="KAF8483604.1"/>
    <property type="molecule type" value="Genomic_DNA"/>
</dbReference>
<keyword evidence="7" id="KW-0325">Glycoprotein</keyword>
<comment type="similarity">
    <text evidence="2">Belongs to the SKN1/KRE6 family.</text>
</comment>